<organism evidence="1 2">
    <name type="scientific">Planoprotostelium fungivorum</name>
    <dbReference type="NCBI Taxonomy" id="1890364"/>
    <lineage>
        <taxon>Eukaryota</taxon>
        <taxon>Amoebozoa</taxon>
        <taxon>Evosea</taxon>
        <taxon>Variosea</taxon>
        <taxon>Cavosteliida</taxon>
        <taxon>Cavosteliaceae</taxon>
        <taxon>Planoprotostelium</taxon>
    </lineage>
</organism>
<dbReference type="AlphaFoldDB" id="A0A2P6NQC7"/>
<dbReference type="Proteomes" id="UP000241769">
    <property type="component" value="Unassembled WGS sequence"/>
</dbReference>
<feature type="non-terminal residue" evidence="1">
    <location>
        <position position="204"/>
    </location>
</feature>
<dbReference type="InParanoid" id="A0A2P6NQC7"/>
<dbReference type="EMBL" id="MDYQ01000035">
    <property type="protein sequence ID" value="PRP86159.1"/>
    <property type="molecule type" value="Genomic_DNA"/>
</dbReference>
<reference evidence="1 2" key="1">
    <citation type="journal article" date="2018" name="Genome Biol. Evol.">
        <title>Multiple Roots of Fruiting Body Formation in Amoebozoa.</title>
        <authorList>
            <person name="Hillmann F."/>
            <person name="Forbes G."/>
            <person name="Novohradska S."/>
            <person name="Ferling I."/>
            <person name="Riege K."/>
            <person name="Groth M."/>
            <person name="Westermann M."/>
            <person name="Marz M."/>
            <person name="Spaller T."/>
            <person name="Winckler T."/>
            <person name="Schaap P."/>
            <person name="Glockner G."/>
        </authorList>
    </citation>
    <scope>NUCLEOTIDE SEQUENCE [LARGE SCALE GENOMIC DNA]</scope>
    <source>
        <strain evidence="1 2">Jena</strain>
    </source>
</reference>
<comment type="caution">
    <text evidence="1">The sequence shown here is derived from an EMBL/GenBank/DDBJ whole genome shotgun (WGS) entry which is preliminary data.</text>
</comment>
<keyword evidence="2" id="KW-1185">Reference proteome</keyword>
<evidence type="ECO:0000313" key="1">
    <source>
        <dbReference type="EMBL" id="PRP86159.1"/>
    </source>
</evidence>
<protein>
    <submittedName>
        <fullName evidence="1">Uncharacterized protein</fullName>
    </submittedName>
</protein>
<sequence length="204" mass="22763">MSSSDLTTISINGQGVYRHTYIVNGLLVLQYPPLTASTGSAGRSTSTAVALIVTIARLQECSNCNSSYLMMWVGSGLTSWFHGVPTVMTRGACQILGRVAGQFSHFFQVERHMDYTRNMHFTQVGHRFRDQCDISLESARLRKSESEKHLAYPGVVSVSTSDPYKWLYLSWERLLPLFSFTVGISASVRVRMMYAGVSDPHLPQ</sequence>
<gene>
    <name evidence="1" type="ORF">PROFUN_03146</name>
</gene>
<proteinExistence type="predicted"/>
<accession>A0A2P6NQC7</accession>
<name>A0A2P6NQC7_9EUKA</name>
<evidence type="ECO:0000313" key="2">
    <source>
        <dbReference type="Proteomes" id="UP000241769"/>
    </source>
</evidence>